<evidence type="ECO:0000313" key="7">
    <source>
        <dbReference type="Proteomes" id="UP000557772"/>
    </source>
</evidence>
<keyword evidence="7" id="KW-1185">Reference proteome</keyword>
<sequence>MKRLLPQVNPLVLFVLGVLPVFGSLLVRTTPQALVVLASYAVLAGVFVPWTKGVFWRLGFVAFAALSVLWSTWLLGGNQAANAGIAALRVLVLAVPGALLTPWIDPTSLGDQLAQRVKLSGRFVAATTAALTRFTSLGQVWDQLDRTRRARGTGPGRNPLARIPWAAGMTFALLVAALRGGTQLSLAMDARGFGSATHRTWAEPAPWRRVDTVAAIVGVAVTVALPLALAVS</sequence>
<feature type="transmembrane region" description="Helical" evidence="5">
    <location>
        <begin position="163"/>
        <end position="181"/>
    </location>
</feature>
<comment type="subcellular location">
    <subcellularLocation>
        <location evidence="1">Membrane</location>
        <topology evidence="1">Multi-pass membrane protein</topology>
    </subcellularLocation>
</comment>
<dbReference type="EMBL" id="JABENB010000001">
    <property type="protein sequence ID" value="NNG39896.1"/>
    <property type="molecule type" value="Genomic_DNA"/>
</dbReference>
<dbReference type="AlphaFoldDB" id="A0A849AK27"/>
<gene>
    <name evidence="6" type="ORF">HJ588_11495</name>
</gene>
<dbReference type="GO" id="GO:0005886">
    <property type="term" value="C:plasma membrane"/>
    <property type="evidence" value="ECO:0007669"/>
    <property type="project" value="UniProtKB-ARBA"/>
</dbReference>
<feature type="transmembrane region" description="Helical" evidence="5">
    <location>
        <begin position="54"/>
        <end position="76"/>
    </location>
</feature>
<evidence type="ECO:0000256" key="1">
    <source>
        <dbReference type="ARBA" id="ARBA00004141"/>
    </source>
</evidence>
<keyword evidence="2 5" id="KW-0812">Transmembrane</keyword>
<proteinExistence type="predicted"/>
<evidence type="ECO:0000313" key="6">
    <source>
        <dbReference type="EMBL" id="NNG39896.1"/>
    </source>
</evidence>
<name>A0A849AK27_9MICO</name>
<evidence type="ECO:0000256" key="4">
    <source>
        <dbReference type="ARBA" id="ARBA00023136"/>
    </source>
</evidence>
<keyword evidence="4 5" id="KW-0472">Membrane</keyword>
<evidence type="ECO:0000256" key="2">
    <source>
        <dbReference type="ARBA" id="ARBA00022692"/>
    </source>
</evidence>
<keyword evidence="3 5" id="KW-1133">Transmembrane helix</keyword>
<protein>
    <submittedName>
        <fullName evidence="6">Energy-coupling factor transporter transmembrane protein EcfT</fullName>
    </submittedName>
</protein>
<feature type="transmembrane region" description="Helical" evidence="5">
    <location>
        <begin position="123"/>
        <end position="142"/>
    </location>
</feature>
<dbReference type="Proteomes" id="UP000557772">
    <property type="component" value="Unassembled WGS sequence"/>
</dbReference>
<evidence type="ECO:0000256" key="5">
    <source>
        <dbReference type="SAM" id="Phobius"/>
    </source>
</evidence>
<feature type="transmembrane region" description="Helical" evidence="5">
    <location>
        <begin position="213"/>
        <end position="231"/>
    </location>
</feature>
<dbReference type="CDD" id="cd16914">
    <property type="entry name" value="EcfT"/>
    <property type="match status" value="1"/>
</dbReference>
<organism evidence="6 7">
    <name type="scientific">Flexivirga aerilata</name>
    <dbReference type="NCBI Taxonomy" id="1656889"/>
    <lineage>
        <taxon>Bacteria</taxon>
        <taxon>Bacillati</taxon>
        <taxon>Actinomycetota</taxon>
        <taxon>Actinomycetes</taxon>
        <taxon>Micrococcales</taxon>
        <taxon>Dermacoccaceae</taxon>
        <taxon>Flexivirga</taxon>
    </lineage>
</organism>
<accession>A0A849AK27</accession>
<dbReference type="InterPro" id="IPR003339">
    <property type="entry name" value="ABC/ECF_trnsptr_transmembrane"/>
</dbReference>
<reference evidence="6 7" key="1">
    <citation type="submission" date="2020-05" db="EMBL/GenBank/DDBJ databases">
        <title>Flexivirga sp. ID2601S isolated from air conditioner.</title>
        <authorList>
            <person name="Kim D.H."/>
        </authorList>
    </citation>
    <scope>NUCLEOTIDE SEQUENCE [LARGE SCALE GENOMIC DNA]</scope>
    <source>
        <strain evidence="6 7">ID2601S</strain>
    </source>
</reference>
<dbReference type="RefSeq" id="WP_171155069.1">
    <property type="nucleotide sequence ID" value="NZ_JABENB010000001.1"/>
</dbReference>
<evidence type="ECO:0000256" key="3">
    <source>
        <dbReference type="ARBA" id="ARBA00022989"/>
    </source>
</evidence>
<comment type="caution">
    <text evidence="6">The sequence shown here is derived from an EMBL/GenBank/DDBJ whole genome shotgun (WGS) entry which is preliminary data.</text>
</comment>
<feature type="transmembrane region" description="Helical" evidence="5">
    <location>
        <begin position="83"/>
        <end position="103"/>
    </location>
</feature>